<proteinExistence type="predicted"/>
<dbReference type="PANTHER" id="PTHR33639">
    <property type="entry name" value="THIOL-DISULFIDE OXIDOREDUCTASE DCC"/>
    <property type="match status" value="1"/>
</dbReference>
<dbReference type="RefSeq" id="XP_048136723.1">
    <property type="nucleotide sequence ID" value="XM_048280766.1"/>
</dbReference>
<organism evidence="3 4">
    <name type="scientific">Rhodamnia argentea</name>
    <dbReference type="NCBI Taxonomy" id="178133"/>
    <lineage>
        <taxon>Eukaryota</taxon>
        <taxon>Viridiplantae</taxon>
        <taxon>Streptophyta</taxon>
        <taxon>Embryophyta</taxon>
        <taxon>Tracheophyta</taxon>
        <taxon>Spermatophyta</taxon>
        <taxon>Magnoliopsida</taxon>
        <taxon>eudicotyledons</taxon>
        <taxon>Gunneridae</taxon>
        <taxon>Pentapetalae</taxon>
        <taxon>rosids</taxon>
        <taxon>malvids</taxon>
        <taxon>Myrtales</taxon>
        <taxon>Myrtaceae</taxon>
        <taxon>Myrtoideae</taxon>
        <taxon>Myrteae</taxon>
        <taxon>Australasian group</taxon>
        <taxon>Rhodamnia</taxon>
    </lineage>
</organism>
<reference evidence="4" key="1">
    <citation type="submission" date="2025-08" db="UniProtKB">
        <authorList>
            <consortium name="RefSeq"/>
        </authorList>
    </citation>
    <scope>IDENTIFICATION</scope>
    <source>
        <tissue evidence="4">Leaf</tissue>
    </source>
</reference>
<dbReference type="PROSITE" id="PS50879">
    <property type="entry name" value="RNASE_H_1"/>
    <property type="match status" value="1"/>
</dbReference>
<dbReference type="PANTHER" id="PTHR33639:SF1">
    <property type="entry name" value="T23E23.25"/>
    <property type="match status" value="1"/>
</dbReference>
<dbReference type="Proteomes" id="UP000827889">
    <property type="component" value="Chromosome 6"/>
</dbReference>
<protein>
    <submittedName>
        <fullName evidence="4">Uncharacterized protein LOC115756437</fullName>
    </submittedName>
</protein>
<dbReference type="SUPFAM" id="SSF53098">
    <property type="entry name" value="Ribonuclease H-like"/>
    <property type="match status" value="1"/>
</dbReference>
<evidence type="ECO:0000259" key="2">
    <source>
        <dbReference type="PROSITE" id="PS50879"/>
    </source>
</evidence>
<dbReference type="InterPro" id="IPR012337">
    <property type="entry name" value="RNaseH-like_sf"/>
</dbReference>
<dbReference type="CDD" id="cd09279">
    <property type="entry name" value="RNase_HI_like"/>
    <property type="match status" value="1"/>
</dbReference>
<evidence type="ECO:0000313" key="4">
    <source>
        <dbReference type="RefSeq" id="XP_048136723.1"/>
    </source>
</evidence>
<evidence type="ECO:0000313" key="3">
    <source>
        <dbReference type="Proteomes" id="UP000827889"/>
    </source>
</evidence>
<sequence>MNCLSRVPSYTATICRRATRLIGGRPFVKCANAPACSGAFRNASLRSVNSEFMLCRYGVRCYSSKRGKRGGSKAASSVSKKVVDPEKDSFFVVRKGDIVGVYRSFLECQAQLGSSVCDPPVSVFKGYNMSTDSENYLASRGLKDAIYTINAADLKDDLFGMLTPCPLQEPAAYRGKDTETNGPKETSHDALEEEVSVTVSTDPSVEHVSSNLNDEGVPISLGCSSCILEFDGSSKGNPGKAGAGAVLRADDGSMICILREGVGTATSNVAEYRAIILGLKYALEKGCRSIRVRGDSKLICMQVQGLWKVRHEKMSELFQEVEKLKQNFLSFEISHVLRDLNSEADAQANKAILLADGQVEEECVELVCDSAGDAYRRILPQNSSSRAEYIVLVGNPGALKTMAVILSRVARNFAVAGGAARSSLSSAPSCPSSPLRRFSSPSSLPAVAVARSDVAADVDEEGDEGLGLAPASVVKAADPTVLQPRVVVYDGVCHLCHRGVKWVIKADKHRKIKFCCLQSKAAEPYMRLCGLEQEDVLRRFLFIEGPGEYHTASTAALKVMSYLPLPYSALSALLIVPTPLRDAVYDYVAKRRYDWFGKEEDCLVLREQDMLERFIDKDEMLDRSRSVL</sequence>
<dbReference type="InterPro" id="IPR036397">
    <property type="entry name" value="RNaseH_sf"/>
</dbReference>
<dbReference type="Pfam" id="PF04134">
    <property type="entry name" value="DCC1-like"/>
    <property type="match status" value="1"/>
</dbReference>
<dbReference type="InterPro" id="IPR052927">
    <property type="entry name" value="DCC_oxidoreductase"/>
</dbReference>
<feature type="region of interest" description="Disordered" evidence="1">
    <location>
        <begin position="171"/>
        <end position="191"/>
    </location>
</feature>
<feature type="domain" description="RNase H type-1" evidence="2">
    <location>
        <begin position="222"/>
        <end position="353"/>
    </location>
</feature>
<keyword evidence="3" id="KW-1185">Reference proteome</keyword>
<dbReference type="GeneID" id="115756437"/>
<evidence type="ECO:0000256" key="1">
    <source>
        <dbReference type="SAM" id="MobiDB-lite"/>
    </source>
</evidence>
<name>A0ABM3HJE4_9MYRT</name>
<dbReference type="Pfam" id="PF13456">
    <property type="entry name" value="RVT_3"/>
    <property type="match status" value="1"/>
</dbReference>
<dbReference type="InterPro" id="IPR007263">
    <property type="entry name" value="DCC1-like"/>
</dbReference>
<accession>A0ABM3HJE4</accession>
<dbReference type="InterPro" id="IPR002156">
    <property type="entry name" value="RNaseH_domain"/>
</dbReference>
<gene>
    <name evidence="4" type="primary">LOC115756437</name>
</gene>
<dbReference type="Gene3D" id="3.30.420.10">
    <property type="entry name" value="Ribonuclease H-like superfamily/Ribonuclease H"/>
    <property type="match status" value="1"/>
</dbReference>